<dbReference type="InterPro" id="IPR005899">
    <property type="entry name" value="Na_pump_deCOase"/>
</dbReference>
<protein>
    <recommendedName>
        <fullName evidence="9">Oxaloacetate decarboxylase gamma chain</fullName>
    </recommendedName>
</protein>
<evidence type="ECO:0000313" key="8">
    <source>
        <dbReference type="Proteomes" id="UP000516361"/>
    </source>
</evidence>
<dbReference type="Pfam" id="PF04277">
    <property type="entry name" value="OAD_gamma"/>
    <property type="match status" value="1"/>
</dbReference>
<keyword evidence="2" id="KW-1003">Cell membrane</keyword>
<gene>
    <name evidence="7" type="ORF">OSSY52_12860</name>
</gene>
<proteinExistence type="predicted"/>
<dbReference type="EMBL" id="AP018712">
    <property type="protein sequence ID" value="BBE31145.1"/>
    <property type="molecule type" value="Genomic_DNA"/>
</dbReference>
<sequence length="115" mass="12807">MDKVWFITIAGILTVFIILVILMLVVSLLRHFSKTEKKGAKKEINLPSSAPSKVVNKVEINSNDENEEIAAIMGAISAFMGNKNYVVKSIKPAKKSVFSNSRWGTVNPTVTWRTR</sequence>
<name>A0A7G1G4W0_9BACT</name>
<organism evidence="7 8">
    <name type="scientific">Tepiditoga spiralis</name>
    <dbReference type="NCBI Taxonomy" id="2108365"/>
    <lineage>
        <taxon>Bacteria</taxon>
        <taxon>Thermotogati</taxon>
        <taxon>Thermotogota</taxon>
        <taxon>Thermotogae</taxon>
        <taxon>Petrotogales</taxon>
        <taxon>Petrotogaceae</taxon>
        <taxon>Tepiditoga</taxon>
    </lineage>
</organism>
<accession>A0A7G1G4W0</accession>
<evidence type="ECO:0000256" key="3">
    <source>
        <dbReference type="ARBA" id="ARBA00022692"/>
    </source>
</evidence>
<evidence type="ECO:0000256" key="1">
    <source>
        <dbReference type="ARBA" id="ARBA00004236"/>
    </source>
</evidence>
<comment type="subcellular location">
    <subcellularLocation>
        <location evidence="1">Cell membrane</location>
    </subcellularLocation>
</comment>
<dbReference type="AlphaFoldDB" id="A0A7G1G4W0"/>
<dbReference type="GO" id="GO:0015081">
    <property type="term" value="F:sodium ion transmembrane transporter activity"/>
    <property type="evidence" value="ECO:0007669"/>
    <property type="project" value="InterPro"/>
</dbReference>
<evidence type="ECO:0000256" key="2">
    <source>
        <dbReference type="ARBA" id="ARBA00022475"/>
    </source>
</evidence>
<dbReference type="GO" id="GO:0036376">
    <property type="term" value="P:sodium ion export across plasma membrane"/>
    <property type="evidence" value="ECO:0007669"/>
    <property type="project" value="InterPro"/>
</dbReference>
<evidence type="ECO:0000313" key="7">
    <source>
        <dbReference type="EMBL" id="BBE31145.1"/>
    </source>
</evidence>
<dbReference type="KEGG" id="ocy:OSSY52_12860"/>
<dbReference type="InParanoid" id="A0A7G1G4W0"/>
<keyword evidence="4 6" id="KW-1133">Transmembrane helix</keyword>
<evidence type="ECO:0000256" key="4">
    <source>
        <dbReference type="ARBA" id="ARBA00022989"/>
    </source>
</evidence>
<dbReference type="Proteomes" id="UP000516361">
    <property type="component" value="Chromosome"/>
</dbReference>
<keyword evidence="8" id="KW-1185">Reference proteome</keyword>
<keyword evidence="3 6" id="KW-0812">Transmembrane</keyword>
<reference evidence="7 8" key="1">
    <citation type="submission" date="2018-06" db="EMBL/GenBank/DDBJ databases">
        <title>Genome sequencing of Oceanotoga sp. sy52.</title>
        <authorList>
            <person name="Mori K."/>
        </authorList>
    </citation>
    <scope>NUCLEOTIDE SEQUENCE [LARGE SCALE GENOMIC DNA]</scope>
    <source>
        <strain evidence="8">sy52</strain>
    </source>
</reference>
<evidence type="ECO:0008006" key="9">
    <source>
        <dbReference type="Google" id="ProtNLM"/>
    </source>
</evidence>
<evidence type="ECO:0000256" key="6">
    <source>
        <dbReference type="SAM" id="Phobius"/>
    </source>
</evidence>
<dbReference type="RefSeq" id="WP_190613506.1">
    <property type="nucleotide sequence ID" value="NZ_AP018712.1"/>
</dbReference>
<keyword evidence="5 6" id="KW-0472">Membrane</keyword>
<feature type="transmembrane region" description="Helical" evidence="6">
    <location>
        <begin position="6"/>
        <end position="29"/>
    </location>
</feature>
<evidence type="ECO:0000256" key="5">
    <source>
        <dbReference type="ARBA" id="ARBA00023136"/>
    </source>
</evidence>
<dbReference type="GO" id="GO:0005886">
    <property type="term" value="C:plasma membrane"/>
    <property type="evidence" value="ECO:0007669"/>
    <property type="project" value="UniProtKB-SubCell"/>
</dbReference>